<dbReference type="PROSITE" id="PS50259">
    <property type="entry name" value="G_PROTEIN_RECEP_F3_4"/>
    <property type="match status" value="1"/>
</dbReference>
<evidence type="ECO:0000313" key="13">
    <source>
        <dbReference type="Proteomes" id="UP001474421"/>
    </source>
</evidence>
<name>A0AAW1B6U7_CROAD</name>
<dbReference type="EMBL" id="JAOTOJ010000008">
    <property type="protein sequence ID" value="KAK9397876.1"/>
    <property type="molecule type" value="Genomic_DNA"/>
</dbReference>
<dbReference type="PROSITE" id="PS00981">
    <property type="entry name" value="G_PROTEIN_RECEP_F3_3"/>
    <property type="match status" value="1"/>
</dbReference>
<protein>
    <submittedName>
        <fullName evidence="12">Type-2 vomeronasal receptor</fullName>
    </submittedName>
</protein>
<evidence type="ECO:0000256" key="10">
    <source>
        <dbReference type="SAM" id="Phobius"/>
    </source>
</evidence>
<evidence type="ECO:0000256" key="9">
    <source>
        <dbReference type="ARBA" id="ARBA00023224"/>
    </source>
</evidence>
<feature type="transmembrane region" description="Helical" evidence="10">
    <location>
        <begin position="573"/>
        <end position="592"/>
    </location>
</feature>
<feature type="transmembrane region" description="Helical" evidence="10">
    <location>
        <begin position="799"/>
        <end position="823"/>
    </location>
</feature>
<dbReference type="Gene3D" id="3.40.50.2300">
    <property type="match status" value="3"/>
</dbReference>
<evidence type="ECO:0000256" key="2">
    <source>
        <dbReference type="ARBA" id="ARBA00022475"/>
    </source>
</evidence>
<keyword evidence="5" id="KW-0297">G-protein coupled receptor</keyword>
<keyword evidence="9" id="KW-0807">Transducer</keyword>
<keyword evidence="8" id="KW-0325">Glycoprotein</keyword>
<dbReference type="InterPro" id="IPR004073">
    <property type="entry name" value="GPCR_3_vmron_rcpt_2"/>
</dbReference>
<dbReference type="InterPro" id="IPR017979">
    <property type="entry name" value="GPCR_3_CS"/>
</dbReference>
<keyword evidence="3 10" id="KW-0812">Transmembrane</keyword>
<comment type="caution">
    <text evidence="12">The sequence shown here is derived from an EMBL/GenBank/DDBJ whole genome shotgun (WGS) entry which is preliminary data.</text>
</comment>
<evidence type="ECO:0000256" key="8">
    <source>
        <dbReference type="ARBA" id="ARBA00023180"/>
    </source>
</evidence>
<sequence>MCDIPPFVFLQGLSVGSNPLGVICSLIGSVWVELSFVHWGLARIASPTKLCCTIPAVVVFQSYQYVLALVFAVKQISENLQILANVTLGFNIYNSNFSPSWTFLASMRLLSMQSTFIPNYKCDLGNIPIAVIGGPDICLYMLNILSIYKIPQQMFPNEALQHQGILLLLLYFRWTWIGLLSVKDEAGEKFVRDVVPKFSQHDICFDFMEWFPNVAFYSDFMEVMDKGLELYEVLMKSTTNVIIVFGELRTMLILRTLLRFSEVEDLGLREKIWVMPAQMDFASVSFNRNWDIFFIHGALSLSSHSKEVFGFQEFLQSRNPTTEPHDGFIRDFWEQVFDCSFPNAKKRIKRPENICTGEEKLETLPTSAFELNMSGHSYNVYNAVYVMAHALQSMYSSKYKQRNRVNLEKQKFQDLQSWQLCPFLSSVSFNNNVGEKISFDRYGEFIGGFDIINWKTFPNRSFSKVKVGRIDPFAPPDKIFNIHLEFITWPESFNQSLGHTQFPGAFVSSYKKHIVLDITFCDLSHNAQKFSDLKPTLANTADCSPCPEDQYSNHNKNSCIPKVITFLSYEDTLGINLTICALSFAFITSYVLRIFIQYRGTPIVKANNRNLTYIILISLLLSFLCVLLFIGRPNKFVCLLRQPAFGIIFSVAVSCLLAKTIVVVLAFMASKPGSKMRRWVGKKVVNSIVSSCSLVQVIICTSWLMTFPPYPDSDKHSVSQEIILECNEGSVTMFYCVLAFMGLLAIISLSAAFLARKLPDSFNEAKFITFSMFVFCSVWLSFVPSYLSTKGKYMVAVEIFSILSSSAGLLGCIFAPKCFIILFRPELNSKHLLMKK</sequence>
<evidence type="ECO:0000256" key="5">
    <source>
        <dbReference type="ARBA" id="ARBA00023040"/>
    </source>
</evidence>
<dbReference type="Pfam" id="PF01094">
    <property type="entry name" value="ANF_receptor"/>
    <property type="match status" value="1"/>
</dbReference>
<dbReference type="InterPro" id="IPR000068">
    <property type="entry name" value="GPCR_3_Ca_sens_rcpt-rel"/>
</dbReference>
<dbReference type="Proteomes" id="UP001474421">
    <property type="component" value="Unassembled WGS sequence"/>
</dbReference>
<feature type="transmembrane region" description="Helical" evidence="10">
    <location>
        <begin position="767"/>
        <end position="787"/>
    </location>
</feature>
<dbReference type="InterPro" id="IPR028082">
    <property type="entry name" value="Peripla_BP_I"/>
</dbReference>
<dbReference type="PANTHER" id="PTHR24061:SF599">
    <property type="entry name" value="G-PROTEIN COUPLED RECEPTORS FAMILY 3 PROFILE DOMAIN-CONTAINING PROTEIN"/>
    <property type="match status" value="1"/>
</dbReference>
<feature type="transmembrane region" description="Helical" evidence="10">
    <location>
        <begin position="20"/>
        <end position="41"/>
    </location>
</feature>
<evidence type="ECO:0000259" key="11">
    <source>
        <dbReference type="PROSITE" id="PS50259"/>
    </source>
</evidence>
<evidence type="ECO:0000256" key="7">
    <source>
        <dbReference type="ARBA" id="ARBA00023170"/>
    </source>
</evidence>
<dbReference type="PANTHER" id="PTHR24061">
    <property type="entry name" value="CALCIUM-SENSING RECEPTOR-RELATED"/>
    <property type="match status" value="1"/>
</dbReference>
<dbReference type="Gene3D" id="2.10.50.30">
    <property type="entry name" value="GPCR, family 3, nine cysteines domain"/>
    <property type="match status" value="1"/>
</dbReference>
<evidence type="ECO:0000256" key="3">
    <source>
        <dbReference type="ARBA" id="ARBA00022692"/>
    </source>
</evidence>
<dbReference type="InterPro" id="IPR000337">
    <property type="entry name" value="GPCR_3"/>
</dbReference>
<keyword evidence="4 10" id="KW-1133">Transmembrane helix</keyword>
<evidence type="ECO:0000256" key="1">
    <source>
        <dbReference type="ARBA" id="ARBA00004651"/>
    </source>
</evidence>
<dbReference type="Pfam" id="PF00003">
    <property type="entry name" value="7tm_3"/>
    <property type="match status" value="1"/>
</dbReference>
<organism evidence="12 13">
    <name type="scientific">Crotalus adamanteus</name>
    <name type="common">Eastern diamondback rattlesnake</name>
    <dbReference type="NCBI Taxonomy" id="8729"/>
    <lineage>
        <taxon>Eukaryota</taxon>
        <taxon>Metazoa</taxon>
        <taxon>Chordata</taxon>
        <taxon>Craniata</taxon>
        <taxon>Vertebrata</taxon>
        <taxon>Euteleostomi</taxon>
        <taxon>Lepidosauria</taxon>
        <taxon>Squamata</taxon>
        <taxon>Bifurcata</taxon>
        <taxon>Unidentata</taxon>
        <taxon>Episquamata</taxon>
        <taxon>Toxicofera</taxon>
        <taxon>Serpentes</taxon>
        <taxon>Colubroidea</taxon>
        <taxon>Viperidae</taxon>
        <taxon>Crotalinae</taxon>
        <taxon>Crotalus</taxon>
    </lineage>
</organism>
<dbReference type="GO" id="GO:0005886">
    <property type="term" value="C:plasma membrane"/>
    <property type="evidence" value="ECO:0007669"/>
    <property type="project" value="UniProtKB-SubCell"/>
</dbReference>
<dbReference type="PRINTS" id="PR00248">
    <property type="entry name" value="GPCRMGR"/>
</dbReference>
<dbReference type="InterPro" id="IPR038550">
    <property type="entry name" value="GPCR_3_9-Cys_sf"/>
</dbReference>
<dbReference type="PRINTS" id="PR01535">
    <property type="entry name" value="VOMERONASL2R"/>
</dbReference>
<evidence type="ECO:0000313" key="12">
    <source>
        <dbReference type="EMBL" id="KAK9397876.1"/>
    </source>
</evidence>
<dbReference type="GO" id="GO:0004930">
    <property type="term" value="F:G protein-coupled receptor activity"/>
    <property type="evidence" value="ECO:0007669"/>
    <property type="project" value="UniProtKB-KW"/>
</dbReference>
<gene>
    <name evidence="12" type="ORF">NXF25_021237</name>
</gene>
<dbReference type="InterPro" id="IPR001828">
    <property type="entry name" value="ANF_lig-bd_rcpt"/>
</dbReference>
<feature type="transmembrane region" description="Helical" evidence="10">
    <location>
        <begin position="53"/>
        <end position="73"/>
    </location>
</feature>
<dbReference type="AlphaFoldDB" id="A0AAW1B6U7"/>
<proteinExistence type="predicted"/>
<dbReference type="InterPro" id="IPR017978">
    <property type="entry name" value="GPCR_3_C"/>
</dbReference>
<evidence type="ECO:0000256" key="6">
    <source>
        <dbReference type="ARBA" id="ARBA00023136"/>
    </source>
</evidence>
<keyword evidence="6 10" id="KW-0472">Membrane</keyword>
<evidence type="ECO:0000256" key="4">
    <source>
        <dbReference type="ARBA" id="ARBA00022989"/>
    </source>
</evidence>
<keyword evidence="7 12" id="KW-0675">Receptor</keyword>
<dbReference type="CDD" id="cd15283">
    <property type="entry name" value="7tmC_V2R_pheromone"/>
    <property type="match status" value="1"/>
</dbReference>
<feature type="transmembrane region" description="Helical" evidence="10">
    <location>
        <begin position="688"/>
        <end position="710"/>
    </location>
</feature>
<accession>A0AAW1B6U7</accession>
<feature type="transmembrane region" description="Helical" evidence="10">
    <location>
        <begin position="643"/>
        <end position="667"/>
    </location>
</feature>
<feature type="transmembrane region" description="Helical" evidence="10">
    <location>
        <begin position="730"/>
        <end position="755"/>
    </location>
</feature>
<dbReference type="FunFam" id="3.40.50.2300:FF:000024">
    <property type="entry name" value="Vomeronasal 2, receptor 73"/>
    <property type="match status" value="1"/>
</dbReference>
<reference evidence="12 13" key="1">
    <citation type="journal article" date="2024" name="Proc. Natl. Acad. Sci. U.S.A.">
        <title>The genetic regulatory architecture and epigenomic basis for age-related changes in rattlesnake venom.</title>
        <authorList>
            <person name="Hogan M.P."/>
            <person name="Holding M.L."/>
            <person name="Nystrom G.S."/>
            <person name="Colston T.J."/>
            <person name="Bartlett D.A."/>
            <person name="Mason A.J."/>
            <person name="Ellsworth S.A."/>
            <person name="Rautsaw R.M."/>
            <person name="Lawrence K.C."/>
            <person name="Strickland J.L."/>
            <person name="He B."/>
            <person name="Fraser P."/>
            <person name="Margres M.J."/>
            <person name="Gilbert D.M."/>
            <person name="Gibbs H.L."/>
            <person name="Parkinson C.L."/>
            <person name="Rokyta D.R."/>
        </authorList>
    </citation>
    <scope>NUCLEOTIDE SEQUENCE [LARGE SCALE GENOMIC DNA]</scope>
    <source>
        <strain evidence="12">DRR0105</strain>
    </source>
</reference>
<keyword evidence="13" id="KW-1185">Reference proteome</keyword>
<feature type="domain" description="G-protein coupled receptors family 3 profile" evidence="11">
    <location>
        <begin position="573"/>
        <end position="836"/>
    </location>
</feature>
<feature type="transmembrane region" description="Helical" evidence="10">
    <location>
        <begin position="613"/>
        <end position="631"/>
    </location>
</feature>
<keyword evidence="2" id="KW-1003">Cell membrane</keyword>
<comment type="subcellular location">
    <subcellularLocation>
        <location evidence="1">Cell membrane</location>
        <topology evidence="1">Multi-pass membrane protein</topology>
    </subcellularLocation>
</comment>
<dbReference type="SUPFAM" id="SSF53822">
    <property type="entry name" value="Periplasmic binding protein-like I"/>
    <property type="match status" value="1"/>
</dbReference>